<organism evidence="7">
    <name type="scientific">Fopius arisanus</name>
    <dbReference type="NCBI Taxonomy" id="64838"/>
    <lineage>
        <taxon>Eukaryota</taxon>
        <taxon>Metazoa</taxon>
        <taxon>Ecdysozoa</taxon>
        <taxon>Arthropoda</taxon>
        <taxon>Hexapoda</taxon>
        <taxon>Insecta</taxon>
        <taxon>Pterygota</taxon>
        <taxon>Neoptera</taxon>
        <taxon>Endopterygota</taxon>
        <taxon>Hymenoptera</taxon>
        <taxon>Apocrita</taxon>
        <taxon>Ichneumonoidea</taxon>
        <taxon>Braconidae</taxon>
        <taxon>Opiinae</taxon>
        <taxon>Fopius</taxon>
    </lineage>
</organism>
<dbReference type="InterPro" id="IPR016024">
    <property type="entry name" value="ARM-type_fold"/>
</dbReference>
<accession>A0A9R1THR4</accession>
<evidence type="ECO:0000256" key="6">
    <source>
        <dbReference type="SAM" id="MobiDB-lite"/>
    </source>
</evidence>
<accession>A0A0C9QQ53</accession>
<dbReference type="PANTHER" id="PTHR12425">
    <property type="entry name" value="SYNEMBRYN"/>
    <property type="match status" value="1"/>
</dbReference>
<comment type="similarity">
    <text evidence="2">Belongs to the synembryn family.</text>
</comment>
<evidence type="ECO:0000256" key="2">
    <source>
        <dbReference type="ARBA" id="ARBA00009049"/>
    </source>
</evidence>
<dbReference type="Pfam" id="PF10165">
    <property type="entry name" value="Ric8"/>
    <property type="match status" value="1"/>
</dbReference>
<keyword evidence="4" id="KW-0344">Guanine-nucleotide releasing factor</keyword>
<dbReference type="GO" id="GO:0007186">
    <property type="term" value="P:G protein-coupled receptor signaling pathway"/>
    <property type="evidence" value="ECO:0007669"/>
    <property type="project" value="TreeGrafter"/>
</dbReference>
<dbReference type="KEGG" id="fas:105269249"/>
<keyword evidence="3" id="KW-0963">Cytoplasm</keyword>
<dbReference type="RefSeq" id="XP_011309670.1">
    <property type="nucleotide sequence ID" value="XM_011311368.1"/>
</dbReference>
<accession>A0A9R1TFF3</accession>
<evidence type="ECO:0000313" key="8">
    <source>
        <dbReference type="EMBL" id="JAG72531.1"/>
    </source>
</evidence>
<dbReference type="InterPro" id="IPR008376">
    <property type="entry name" value="Chaperone_Ric-8_A/B"/>
</dbReference>
<dbReference type="EMBL" id="GBYB01002764">
    <property type="protein sequence ID" value="JAG72531.1"/>
    <property type="molecule type" value="Transcribed_RNA"/>
</dbReference>
<dbReference type="SUPFAM" id="SSF48371">
    <property type="entry name" value="ARM repeat"/>
    <property type="match status" value="1"/>
</dbReference>
<evidence type="ECO:0000256" key="4">
    <source>
        <dbReference type="ARBA" id="ARBA00022658"/>
    </source>
</evidence>
<gene>
    <name evidence="7" type="primary">ric8a_0</name>
    <name evidence="10 11 12" type="synonym">ric8a</name>
    <name evidence="8" type="synonym">ric8a_2</name>
    <name evidence="8" type="ORF">g.22897</name>
    <name evidence="7" type="ORF">g.22900</name>
</gene>
<reference evidence="7" key="1">
    <citation type="submission" date="2015-01" db="EMBL/GenBank/DDBJ databases">
        <title>Transcriptome Assembly of Fopius arisanus.</title>
        <authorList>
            <person name="Geib S."/>
        </authorList>
    </citation>
    <scope>NUCLEOTIDE SEQUENCE</scope>
</reference>
<dbReference type="RefSeq" id="XP_011308058.1">
    <property type="nucleotide sequence ID" value="XM_011309756.1"/>
</dbReference>
<proteinExistence type="inferred from homology"/>
<dbReference type="GeneID" id="105269249"/>
<reference evidence="10 11" key="2">
    <citation type="submission" date="2025-04" db="UniProtKB">
        <authorList>
            <consortium name="RefSeq"/>
        </authorList>
    </citation>
    <scope>IDENTIFICATION</scope>
    <source>
        <strain evidence="10 11">USDA-PBARC FA_bdor</strain>
        <tissue evidence="10 11">Whole organism</tissue>
    </source>
</reference>
<evidence type="ECO:0000313" key="9">
    <source>
        <dbReference type="Proteomes" id="UP000694866"/>
    </source>
</evidence>
<dbReference type="GO" id="GO:0005085">
    <property type="term" value="F:guanyl-nucleotide exchange factor activity"/>
    <property type="evidence" value="ECO:0007669"/>
    <property type="project" value="UniProtKB-KW"/>
</dbReference>
<dbReference type="EMBL" id="GBYB01002762">
    <property type="protein sequence ID" value="JAG72529.1"/>
    <property type="molecule type" value="Transcribed_RNA"/>
</dbReference>
<evidence type="ECO:0000313" key="7">
    <source>
        <dbReference type="EMBL" id="JAG72529.1"/>
    </source>
</evidence>
<feature type="region of interest" description="Disordered" evidence="6">
    <location>
        <begin position="513"/>
        <end position="532"/>
    </location>
</feature>
<dbReference type="OrthoDB" id="5585685at2759"/>
<evidence type="ECO:0000313" key="11">
    <source>
        <dbReference type="RefSeq" id="XP_011308878.1"/>
    </source>
</evidence>
<evidence type="ECO:0000313" key="10">
    <source>
        <dbReference type="RefSeq" id="XP_011308058.1"/>
    </source>
</evidence>
<dbReference type="Proteomes" id="UP000694866">
    <property type="component" value="Unplaced"/>
</dbReference>
<keyword evidence="9" id="KW-1185">Reference proteome</keyword>
<comment type="subcellular location">
    <subcellularLocation>
        <location evidence="1">Cytoplasm</location>
        <location evidence="1">Cell cortex</location>
    </subcellularLocation>
</comment>
<dbReference type="CTD" id="60626"/>
<dbReference type="GO" id="GO:0001965">
    <property type="term" value="F:G-protein alpha-subunit binding"/>
    <property type="evidence" value="ECO:0007669"/>
    <property type="project" value="TreeGrafter"/>
</dbReference>
<accession>A0A9R1TH52</accession>
<protein>
    <submittedName>
        <fullName evidence="7">Ric8a_0 protein</fullName>
    </submittedName>
    <submittedName>
        <fullName evidence="8">Ric8a_2 protein</fullName>
    </submittedName>
    <submittedName>
        <fullName evidence="10 11">Synembryn isoform X1</fullName>
    </submittedName>
</protein>
<name>A0A0C9QQ53_9HYME</name>
<evidence type="ECO:0000256" key="5">
    <source>
        <dbReference type="ARBA" id="ARBA00023186"/>
    </source>
</evidence>
<dbReference type="RefSeq" id="XP_011308878.1">
    <property type="nucleotide sequence ID" value="XM_011310576.1"/>
</dbReference>
<evidence type="ECO:0000256" key="3">
    <source>
        <dbReference type="ARBA" id="ARBA00022490"/>
    </source>
</evidence>
<sequence>MEDFVNITTKTDWTEVGKCLERFCNDCATKMKFEELDKGDMRSTVWGEVFRRLFDESQCEIHLKCLQTLRILSRDKTDINQLIMDDRLSIIIYKAGLSTDHLKLSYDIVIVEALKLLCNAIYQSDVIQIQLPKTGCLKNLVKRIENENSKSEFTYNIGLLFDLRLMFLATAYNSACRNALREEVRADSELIKTLDKLSNEIKSEKLDELRENLIEIACEVLKALFNIYIDSNDSTDDLKSQHKKLVEVLYRLLLIESGTDDLHSHIVNLLTVIPPSCFDPIIPSLNAIKKIGCHDIHENMDMTAVHKLLLFLNKRLNRPHVLTDNISPIVTVLLKLTKSQRLIRKWVRQQVLPTLKGQDVMHRPEEDPHVRGKLCKLLTSPITEIRDLVAEFLFVLCKENVGRMIKYTGYGNAAGMFANKGLLGGVQRETEYSSESGESDTEEYAKYKENINPVTGCYEKVKPQPFEGMTEEQMEHEVMNLVNLVSQLADNKIIQPCTIGEDGKPRPVQHVLELQEGLPRNQKSLKNDSDSD</sequence>
<dbReference type="GO" id="GO:0005938">
    <property type="term" value="C:cell cortex"/>
    <property type="evidence" value="ECO:0007669"/>
    <property type="project" value="UniProtKB-SubCell"/>
</dbReference>
<keyword evidence="5" id="KW-0143">Chaperone</keyword>
<dbReference type="PANTHER" id="PTHR12425:SF5">
    <property type="entry name" value="SYNEMBRYN"/>
    <property type="match status" value="1"/>
</dbReference>
<dbReference type="InterPro" id="IPR019318">
    <property type="entry name" value="Gua_nucleotide_exch_fac_Ric8"/>
</dbReference>
<dbReference type="PRINTS" id="PR01802">
    <property type="entry name" value="SYNEMBRYN"/>
</dbReference>
<dbReference type="AlphaFoldDB" id="A0A0C9QQ53"/>
<evidence type="ECO:0000313" key="12">
    <source>
        <dbReference type="RefSeq" id="XP_011309670.1"/>
    </source>
</evidence>
<evidence type="ECO:0000256" key="1">
    <source>
        <dbReference type="ARBA" id="ARBA00004544"/>
    </source>
</evidence>